<gene>
    <name evidence="2" type="ORF">CR162_18530</name>
</gene>
<feature type="transmembrane region" description="Helical" evidence="1">
    <location>
        <begin position="145"/>
        <end position="165"/>
    </location>
</feature>
<reference evidence="2 3" key="1">
    <citation type="submission" date="2017-10" db="EMBL/GenBank/DDBJ databases">
        <authorList>
            <person name="Banno H."/>
            <person name="Chua N.-H."/>
        </authorList>
    </citation>
    <scope>NUCLEOTIDE SEQUENCE [LARGE SCALE GENOMIC DNA]</scope>
    <source>
        <strain evidence="2 3">YW11</strain>
    </source>
</reference>
<evidence type="ECO:0000313" key="3">
    <source>
        <dbReference type="Proteomes" id="UP000223527"/>
    </source>
</evidence>
<dbReference type="AlphaFoldDB" id="A0A2C7A655"/>
<evidence type="ECO:0000313" key="2">
    <source>
        <dbReference type="EMBL" id="PHK93469.1"/>
    </source>
</evidence>
<sequence length="191" mass="21030">MPNNDREVFEHFLSDPDASPEVAHLAYAAYAASKYDWATRFEELKGRPPAPAEVDQWIAELPMSRFVEIRATASETFALAAQTYMRDEIEKAKAEAVRASIFGEVQGISRLVEANNKTALVEARAIRERVEKATSFKGTWLPNTFTGIIASLAFSVIVLVIAMIYQRDPSLFALFKGASPPPVSTPVPPGN</sequence>
<name>A0A2C7A655_9PROT</name>
<dbReference type="RefSeq" id="WP_099097014.1">
    <property type="nucleotide sequence ID" value="NZ_PDNU01000046.1"/>
</dbReference>
<protein>
    <submittedName>
        <fullName evidence="2">Uncharacterized protein</fullName>
    </submittedName>
</protein>
<comment type="caution">
    <text evidence="2">The sequence shown here is derived from an EMBL/GenBank/DDBJ whole genome shotgun (WGS) entry which is preliminary data.</text>
</comment>
<proteinExistence type="predicted"/>
<accession>A0A2C7A655</accession>
<evidence type="ECO:0000256" key="1">
    <source>
        <dbReference type="SAM" id="Phobius"/>
    </source>
</evidence>
<keyword evidence="1" id="KW-0812">Transmembrane</keyword>
<dbReference type="OrthoDB" id="8481238at2"/>
<keyword evidence="1" id="KW-1133">Transmembrane helix</keyword>
<dbReference type="Proteomes" id="UP000223527">
    <property type="component" value="Unassembled WGS sequence"/>
</dbReference>
<organism evidence="2 3">
    <name type="scientific">Teichococcus rhizosphaerae</name>
    <dbReference type="NCBI Taxonomy" id="1335062"/>
    <lineage>
        <taxon>Bacteria</taxon>
        <taxon>Pseudomonadati</taxon>
        <taxon>Pseudomonadota</taxon>
        <taxon>Alphaproteobacteria</taxon>
        <taxon>Acetobacterales</taxon>
        <taxon>Roseomonadaceae</taxon>
        <taxon>Roseomonas</taxon>
    </lineage>
</organism>
<keyword evidence="3" id="KW-1185">Reference proteome</keyword>
<dbReference type="EMBL" id="PDNU01000046">
    <property type="protein sequence ID" value="PHK93469.1"/>
    <property type="molecule type" value="Genomic_DNA"/>
</dbReference>
<keyword evidence="1" id="KW-0472">Membrane</keyword>